<feature type="binding site" evidence="12">
    <location>
        <position position="96"/>
    </location>
    <ligand>
        <name>GTP</name>
        <dbReference type="ChEBI" id="CHEBI:37565"/>
    </ligand>
</feature>
<evidence type="ECO:0000256" key="9">
    <source>
        <dbReference type="ARBA" id="ARBA00023150"/>
    </source>
</evidence>
<keyword evidence="6 12" id="KW-0408">Iron</keyword>
<comment type="function">
    <text evidence="12">Catalyzes the cyclization of GTP to (8S)-3',8-cyclo-7,8-dihydroguanosine 5'-triphosphate.</text>
</comment>
<dbReference type="NCBIfam" id="TIGR02666">
    <property type="entry name" value="moaA"/>
    <property type="match status" value="1"/>
</dbReference>
<keyword evidence="15" id="KW-1185">Reference proteome</keyword>
<feature type="binding site" evidence="12">
    <location>
        <position position="270"/>
    </location>
    <ligand>
        <name>[4Fe-4S] cluster</name>
        <dbReference type="ChEBI" id="CHEBI:49883"/>
        <label>2</label>
        <note>4Fe-4S-substrate</note>
    </ligand>
</feature>
<dbReference type="SFLD" id="SFLDG01383">
    <property type="entry name" value="cyclic_pyranopterin_phosphate"/>
    <property type="match status" value="1"/>
</dbReference>
<dbReference type="Pfam" id="PF06463">
    <property type="entry name" value="Mob_synth_C"/>
    <property type="match status" value="1"/>
</dbReference>
<feature type="binding site" evidence="12">
    <location>
        <position position="256"/>
    </location>
    <ligand>
        <name>[4Fe-4S] cluster</name>
        <dbReference type="ChEBI" id="CHEBI:49883"/>
        <label>2</label>
        <note>4Fe-4S-substrate</note>
    </ligand>
</feature>
<keyword evidence="4 12" id="KW-0479">Metal-binding</keyword>
<dbReference type="CDD" id="cd21117">
    <property type="entry name" value="Twitch_MoaA"/>
    <property type="match status" value="1"/>
</dbReference>
<comment type="similarity">
    <text evidence="12">Belongs to the radical SAM superfamily. MoaA family.</text>
</comment>
<dbReference type="InterPro" id="IPR006638">
    <property type="entry name" value="Elp3/MiaA/NifB-like_rSAM"/>
</dbReference>
<dbReference type="InterPro" id="IPR040064">
    <property type="entry name" value="MoaA-like"/>
</dbReference>
<dbReference type="EMBL" id="BSOS01000073">
    <property type="protein sequence ID" value="GLR67964.1"/>
    <property type="molecule type" value="Genomic_DNA"/>
</dbReference>
<dbReference type="InterPro" id="IPR058240">
    <property type="entry name" value="rSAM_sf"/>
</dbReference>
<evidence type="ECO:0000256" key="4">
    <source>
        <dbReference type="ARBA" id="ARBA00022723"/>
    </source>
</evidence>
<accession>A0ABQ6AD02</accession>
<dbReference type="SFLD" id="SFLDG01067">
    <property type="entry name" value="SPASM/twitch_domain_containing"/>
    <property type="match status" value="1"/>
</dbReference>
<dbReference type="Gene3D" id="3.20.20.70">
    <property type="entry name" value="Aldolase class I"/>
    <property type="match status" value="1"/>
</dbReference>
<feature type="binding site" evidence="12">
    <location>
        <position position="62"/>
    </location>
    <ligand>
        <name>GTP</name>
        <dbReference type="ChEBI" id="CHEBI:37565"/>
    </ligand>
</feature>
<comment type="subunit">
    <text evidence="12">Monomer and homodimer.</text>
</comment>
<feature type="binding site" evidence="12">
    <location>
        <position position="26"/>
    </location>
    <ligand>
        <name>S-adenosyl-L-methionine</name>
        <dbReference type="ChEBI" id="CHEBI:59789"/>
    </ligand>
</feature>
<dbReference type="HAMAP" id="MF_01225_B">
    <property type="entry name" value="MoaA_B"/>
    <property type="match status" value="1"/>
</dbReference>
<dbReference type="InterPro" id="IPR010505">
    <property type="entry name" value="MoaA_twitch"/>
</dbReference>
<dbReference type="RefSeq" id="WP_284258783.1">
    <property type="nucleotide sequence ID" value="NZ_BSOS01000073.1"/>
</dbReference>
<dbReference type="SUPFAM" id="SSF102114">
    <property type="entry name" value="Radical SAM enzymes"/>
    <property type="match status" value="1"/>
</dbReference>
<feature type="binding site" evidence="12">
    <location>
        <position position="13"/>
    </location>
    <ligand>
        <name>GTP</name>
        <dbReference type="ChEBI" id="CHEBI:37565"/>
    </ligand>
</feature>
<dbReference type="InterPro" id="IPR000385">
    <property type="entry name" value="MoaA_NifB_PqqE_Fe-S-bd_CS"/>
</dbReference>
<feature type="binding site" evidence="12">
    <location>
        <position position="156"/>
    </location>
    <ligand>
        <name>GTP</name>
        <dbReference type="ChEBI" id="CHEBI:37565"/>
    </ligand>
</feature>
<dbReference type="InterPro" id="IPR013483">
    <property type="entry name" value="MoaA"/>
</dbReference>
<feature type="binding site" evidence="12">
    <location>
        <begin position="258"/>
        <end position="260"/>
    </location>
    <ligand>
        <name>GTP</name>
        <dbReference type="ChEBI" id="CHEBI:37565"/>
    </ligand>
</feature>
<feature type="binding site" evidence="12">
    <location>
        <position position="120"/>
    </location>
    <ligand>
        <name>S-adenosyl-L-methionine</name>
        <dbReference type="ChEBI" id="CHEBI:59789"/>
    </ligand>
</feature>
<evidence type="ECO:0000256" key="8">
    <source>
        <dbReference type="ARBA" id="ARBA00023134"/>
    </source>
</evidence>
<feature type="domain" description="Radical SAM core" evidence="13">
    <location>
        <begin position="4"/>
        <end position="230"/>
    </location>
</feature>
<keyword evidence="5 12" id="KW-0547">Nucleotide-binding</keyword>
<keyword evidence="3 12" id="KW-0949">S-adenosyl-L-methionine</keyword>
<feature type="binding site" evidence="12">
    <location>
        <position position="253"/>
    </location>
    <ligand>
        <name>[4Fe-4S] cluster</name>
        <dbReference type="ChEBI" id="CHEBI:49883"/>
        <label>2</label>
        <note>4Fe-4S-substrate</note>
    </ligand>
</feature>
<keyword evidence="10 12" id="KW-0456">Lyase</keyword>
<dbReference type="Proteomes" id="UP001156641">
    <property type="component" value="Unassembled WGS sequence"/>
</dbReference>
<evidence type="ECO:0000256" key="7">
    <source>
        <dbReference type="ARBA" id="ARBA00023014"/>
    </source>
</evidence>
<organism evidence="14 15">
    <name type="scientific">Acidocella aquatica</name>
    <dbReference type="NCBI Taxonomy" id="1922313"/>
    <lineage>
        <taxon>Bacteria</taxon>
        <taxon>Pseudomonadati</taxon>
        <taxon>Pseudomonadota</taxon>
        <taxon>Alphaproteobacteria</taxon>
        <taxon>Acetobacterales</taxon>
        <taxon>Acidocellaceae</taxon>
        <taxon>Acidocella</taxon>
    </lineage>
</organism>
<dbReference type="InterPro" id="IPR013785">
    <property type="entry name" value="Aldolase_TIM"/>
</dbReference>
<comment type="catalytic activity">
    <reaction evidence="11 12">
        <text>GTP + AH2 + S-adenosyl-L-methionine = (8S)-3',8-cyclo-7,8-dihydroguanosine 5'-triphosphate + 5'-deoxyadenosine + L-methionine + A + H(+)</text>
        <dbReference type="Rhea" id="RHEA:49576"/>
        <dbReference type="ChEBI" id="CHEBI:13193"/>
        <dbReference type="ChEBI" id="CHEBI:15378"/>
        <dbReference type="ChEBI" id="CHEBI:17319"/>
        <dbReference type="ChEBI" id="CHEBI:17499"/>
        <dbReference type="ChEBI" id="CHEBI:37565"/>
        <dbReference type="ChEBI" id="CHEBI:57844"/>
        <dbReference type="ChEBI" id="CHEBI:59789"/>
        <dbReference type="ChEBI" id="CHEBI:131766"/>
        <dbReference type="EC" id="4.1.99.22"/>
    </reaction>
</comment>
<evidence type="ECO:0000256" key="1">
    <source>
        <dbReference type="ARBA" id="ARBA00012167"/>
    </source>
</evidence>
<comment type="pathway">
    <text evidence="12">Cofactor biosynthesis; molybdopterin biosynthesis.</text>
</comment>
<dbReference type="PANTHER" id="PTHR22960">
    <property type="entry name" value="MOLYBDOPTERIN COFACTOR SYNTHESIS PROTEIN A"/>
    <property type="match status" value="1"/>
</dbReference>
<dbReference type="Pfam" id="PF04055">
    <property type="entry name" value="Radical_SAM"/>
    <property type="match status" value="1"/>
</dbReference>
<evidence type="ECO:0000256" key="11">
    <source>
        <dbReference type="ARBA" id="ARBA00048697"/>
    </source>
</evidence>
<evidence type="ECO:0000313" key="14">
    <source>
        <dbReference type="EMBL" id="GLR67964.1"/>
    </source>
</evidence>
<evidence type="ECO:0000313" key="15">
    <source>
        <dbReference type="Proteomes" id="UP001156641"/>
    </source>
</evidence>
<reference evidence="15" key="1">
    <citation type="journal article" date="2019" name="Int. J. Syst. Evol. Microbiol.">
        <title>The Global Catalogue of Microorganisms (GCM) 10K type strain sequencing project: providing services to taxonomists for standard genome sequencing and annotation.</title>
        <authorList>
            <consortium name="The Broad Institute Genomics Platform"/>
            <consortium name="The Broad Institute Genome Sequencing Center for Infectious Disease"/>
            <person name="Wu L."/>
            <person name="Ma J."/>
        </authorList>
    </citation>
    <scope>NUCLEOTIDE SEQUENCE [LARGE SCALE GENOMIC DNA]</scope>
    <source>
        <strain evidence="15">NBRC 112502</strain>
    </source>
</reference>
<feature type="binding site" evidence="12">
    <location>
        <position position="24"/>
    </location>
    <ligand>
        <name>[4Fe-4S] cluster</name>
        <dbReference type="ChEBI" id="CHEBI:49883"/>
        <label>1</label>
        <note>4Fe-4S-S-AdoMet</note>
    </ligand>
</feature>
<dbReference type="SFLD" id="SFLDG01386">
    <property type="entry name" value="main_SPASM_domain-containing"/>
    <property type="match status" value="1"/>
</dbReference>
<keyword evidence="8 12" id="KW-0342">GTP-binding</keyword>
<name>A0ABQ6AD02_9PROT</name>
<feature type="binding site" evidence="12">
    <location>
        <position position="27"/>
    </location>
    <ligand>
        <name>[4Fe-4S] cluster</name>
        <dbReference type="ChEBI" id="CHEBI:49883"/>
        <label>1</label>
        <note>4Fe-4S-S-AdoMet</note>
    </ligand>
</feature>
<evidence type="ECO:0000256" key="3">
    <source>
        <dbReference type="ARBA" id="ARBA00022691"/>
    </source>
</evidence>
<dbReference type="PROSITE" id="PS51918">
    <property type="entry name" value="RADICAL_SAM"/>
    <property type="match status" value="1"/>
</dbReference>
<keyword evidence="2 12" id="KW-0004">4Fe-4S</keyword>
<evidence type="ECO:0000256" key="6">
    <source>
        <dbReference type="ARBA" id="ARBA00023004"/>
    </source>
</evidence>
<comment type="caution">
    <text evidence="14">The sequence shown here is derived from an EMBL/GenBank/DDBJ whole genome shotgun (WGS) entry which is preliminary data.</text>
</comment>
<dbReference type="PROSITE" id="PS01305">
    <property type="entry name" value="MOAA_NIFB_PQQE"/>
    <property type="match status" value="1"/>
</dbReference>
<keyword evidence="7 12" id="KW-0411">Iron-sulfur</keyword>
<evidence type="ECO:0000256" key="12">
    <source>
        <dbReference type="HAMAP-Rule" id="MF_01225"/>
    </source>
</evidence>
<evidence type="ECO:0000256" key="5">
    <source>
        <dbReference type="ARBA" id="ARBA00022741"/>
    </source>
</evidence>
<evidence type="ECO:0000256" key="10">
    <source>
        <dbReference type="ARBA" id="ARBA00023239"/>
    </source>
</evidence>
<dbReference type="PANTHER" id="PTHR22960:SF0">
    <property type="entry name" value="MOLYBDENUM COFACTOR BIOSYNTHESIS PROTEIN 1"/>
    <property type="match status" value="1"/>
</dbReference>
<protein>
    <recommendedName>
        <fullName evidence="1 12">GTP 3',8-cyclase</fullName>
        <ecNumber evidence="1 12">4.1.99.22</ecNumber>
    </recommendedName>
    <alternativeName>
        <fullName evidence="12">Molybdenum cofactor biosynthesis protein A</fullName>
    </alternativeName>
</protein>
<proteinExistence type="inferred from homology"/>
<keyword evidence="9 12" id="KW-0501">Molybdenum cofactor biosynthesis</keyword>
<dbReference type="InterPro" id="IPR050105">
    <property type="entry name" value="MoCo_biosynth_MoaA/MoaC"/>
</dbReference>
<dbReference type="EC" id="4.1.99.22" evidence="1 12"/>
<sequence>MIDPFGRRISYLRLSVTDRCDLRCAYCMAEDTEFLPKADVLDLEELARLSSVFIGLGVRKLRLTGGEPLVRRGIMQLIGALGEHVAAGRLAELTLTTNGTQLSRYAEGLARAGMRRINVSVDSLDPGLFHKITRRGDLALVLEGIRAAKAAGLAVKINTVVLGGVNDQEIDRLIAWCGEEGHDLSLIEAMPLGEFSTGPDFQALPLSVLRDQLARRWTLAATDYSSGGPARYVTVVETGRRLGFITPLSHGFCESCNRVRVSCTGRLFLCLGHEAGTDLRQPLRASASDAPVQEAIRRAIGLKPEGHDFVARRASHQPLARTMNHTGG</sequence>
<gene>
    <name evidence="12 14" type="primary">moaA</name>
    <name evidence="14" type="ORF">GCM10010909_26450</name>
</gene>
<feature type="binding site" evidence="12">
    <location>
        <position position="190"/>
    </location>
    <ligand>
        <name>S-adenosyl-L-methionine</name>
        <dbReference type="ChEBI" id="CHEBI:59789"/>
    </ligand>
</feature>
<dbReference type="SMART" id="SM00729">
    <property type="entry name" value="Elp3"/>
    <property type="match status" value="1"/>
</dbReference>
<dbReference type="InterPro" id="IPR007197">
    <property type="entry name" value="rSAM"/>
</dbReference>
<evidence type="ECO:0000259" key="13">
    <source>
        <dbReference type="PROSITE" id="PS51918"/>
    </source>
</evidence>
<evidence type="ECO:0000256" key="2">
    <source>
        <dbReference type="ARBA" id="ARBA00022485"/>
    </source>
</evidence>
<feature type="binding site" evidence="12">
    <location>
        <position position="20"/>
    </location>
    <ligand>
        <name>[4Fe-4S] cluster</name>
        <dbReference type="ChEBI" id="CHEBI:49883"/>
        <label>1</label>
        <note>4Fe-4S-S-AdoMet</note>
    </ligand>
</feature>
<dbReference type="SFLD" id="SFLDS00029">
    <property type="entry name" value="Radical_SAM"/>
    <property type="match status" value="1"/>
</dbReference>
<dbReference type="CDD" id="cd01335">
    <property type="entry name" value="Radical_SAM"/>
    <property type="match status" value="1"/>
</dbReference>
<feature type="binding site" evidence="12">
    <location>
        <position position="66"/>
    </location>
    <ligand>
        <name>S-adenosyl-L-methionine</name>
        <dbReference type="ChEBI" id="CHEBI:59789"/>
    </ligand>
</feature>
<comment type="cofactor">
    <cofactor evidence="12">
        <name>[4Fe-4S] cluster</name>
        <dbReference type="ChEBI" id="CHEBI:49883"/>
    </cofactor>
    <text evidence="12">Binds 2 [4Fe-4S] clusters. Binds 1 [4Fe-4S] cluster coordinated with 3 cysteines and an exchangeable S-adenosyl-L-methionine and 1 [4Fe-4S] cluster coordinated with 3 cysteines and the GTP-derived substrate.</text>
</comment>